<dbReference type="EMBL" id="LCWV01000002">
    <property type="protein sequence ID" value="PWI75113.1"/>
    <property type="molecule type" value="Genomic_DNA"/>
</dbReference>
<feature type="region of interest" description="Disordered" evidence="2">
    <location>
        <begin position="1"/>
        <end position="21"/>
    </location>
</feature>
<dbReference type="PROSITE" id="PS50103">
    <property type="entry name" value="ZF_C3H1"/>
    <property type="match status" value="1"/>
</dbReference>
<keyword evidence="1" id="KW-0862">Zinc</keyword>
<accession>A0A2U3EKU3</accession>
<feature type="region of interest" description="Disordered" evidence="2">
    <location>
        <begin position="53"/>
        <end position="77"/>
    </location>
</feature>
<feature type="compositionally biased region" description="Basic residues" evidence="2">
    <location>
        <begin position="1"/>
        <end position="10"/>
    </location>
</feature>
<feature type="domain" description="C3H1-type" evidence="3">
    <location>
        <begin position="201"/>
        <end position="230"/>
    </location>
</feature>
<dbReference type="AlphaFoldDB" id="A0A2U3EKU3"/>
<sequence length="368" mass="39502">MHRFDKRHPSPRPPNHGPWSAEGSTVRGCFVSSSTSHQGLASYPTTHRLGVQHQQRDRRWSGHIASSSSSSGSGSAMSVSLRYDTNNGIVGGLAPSSGRQLSDRTMPTVTVLDGIEGSGYYLDRGNGQVTRLIPADVLPQLGDLPAREMYHPSMVVLGTPIGDRPNMVAGINGAVTIKKSPDRHPSGLATTSGSNSSKTSRRHKVYCDKWIHEGVCAFTQQGCKFKHEMPFDEETQRSLGLFQGLPGWYLKSQDETRSSIPLSGGQVGRVTGHTRAGERRDVVASHPLSGFDKMHQRQDGGSPLVPYNWGPVGTPARKSPAGSGVCIDGQKGHRAHYRAGPTQSVAEFAGTGLTSEGRIGFGVELRTS</sequence>
<evidence type="ECO:0000259" key="3">
    <source>
        <dbReference type="PROSITE" id="PS50103"/>
    </source>
</evidence>
<protein>
    <recommendedName>
        <fullName evidence="3">C3H1-type domain-containing protein</fullName>
    </recommendedName>
</protein>
<feature type="region of interest" description="Disordered" evidence="2">
    <location>
        <begin position="178"/>
        <end position="199"/>
    </location>
</feature>
<comment type="caution">
    <text evidence="4">The sequence shown here is derived from an EMBL/GenBank/DDBJ whole genome shotgun (WGS) entry which is preliminary data.</text>
</comment>
<feature type="compositionally biased region" description="Polar residues" evidence="2">
    <location>
        <begin position="188"/>
        <end position="198"/>
    </location>
</feature>
<keyword evidence="1" id="KW-0479">Metal-binding</keyword>
<evidence type="ECO:0000256" key="1">
    <source>
        <dbReference type="PROSITE-ProRule" id="PRU00723"/>
    </source>
</evidence>
<organism evidence="4 5">
    <name type="scientific">Purpureocillium lilacinum</name>
    <name type="common">Paecilomyces lilacinus</name>
    <dbReference type="NCBI Taxonomy" id="33203"/>
    <lineage>
        <taxon>Eukaryota</taxon>
        <taxon>Fungi</taxon>
        <taxon>Dikarya</taxon>
        <taxon>Ascomycota</taxon>
        <taxon>Pezizomycotina</taxon>
        <taxon>Sordariomycetes</taxon>
        <taxon>Hypocreomycetidae</taxon>
        <taxon>Hypocreales</taxon>
        <taxon>Ophiocordycipitaceae</taxon>
        <taxon>Purpureocillium</taxon>
    </lineage>
</organism>
<keyword evidence="1" id="KW-0863">Zinc-finger</keyword>
<proteinExistence type="predicted"/>
<feature type="zinc finger region" description="C3H1-type" evidence="1">
    <location>
        <begin position="201"/>
        <end position="230"/>
    </location>
</feature>
<dbReference type="InterPro" id="IPR000571">
    <property type="entry name" value="Znf_CCCH"/>
</dbReference>
<dbReference type="GO" id="GO:0008270">
    <property type="term" value="F:zinc ion binding"/>
    <property type="evidence" value="ECO:0007669"/>
    <property type="project" value="UniProtKB-KW"/>
</dbReference>
<evidence type="ECO:0000313" key="4">
    <source>
        <dbReference type="EMBL" id="PWI75113.1"/>
    </source>
</evidence>
<name>A0A2U3EKU3_PURLI</name>
<gene>
    <name evidence="4" type="ORF">PCL_05771</name>
</gene>
<evidence type="ECO:0000256" key="2">
    <source>
        <dbReference type="SAM" id="MobiDB-lite"/>
    </source>
</evidence>
<feature type="compositionally biased region" description="Low complexity" evidence="2">
    <location>
        <begin position="62"/>
        <end position="77"/>
    </location>
</feature>
<evidence type="ECO:0000313" key="5">
    <source>
        <dbReference type="Proteomes" id="UP000245956"/>
    </source>
</evidence>
<dbReference type="Proteomes" id="UP000245956">
    <property type="component" value="Unassembled WGS sequence"/>
</dbReference>
<reference evidence="4 5" key="1">
    <citation type="journal article" date="2016" name="Front. Microbiol.">
        <title>Genome and transcriptome sequences reveal the specific parasitism of the nematophagous Purpureocillium lilacinum 36-1.</title>
        <authorList>
            <person name="Xie J."/>
            <person name="Li S."/>
            <person name="Mo C."/>
            <person name="Xiao X."/>
            <person name="Peng D."/>
            <person name="Wang G."/>
            <person name="Xiao Y."/>
        </authorList>
    </citation>
    <scope>NUCLEOTIDE SEQUENCE [LARGE SCALE GENOMIC DNA]</scope>
    <source>
        <strain evidence="4 5">36-1</strain>
    </source>
</reference>